<keyword evidence="4" id="KW-0732">Signal</keyword>
<keyword evidence="8" id="KW-0325">Glycoprotein</keyword>
<gene>
    <name evidence="12" type="ORF">DGYR_LOCUS6818</name>
</gene>
<protein>
    <recommendedName>
        <fullName evidence="9">Nicalin</fullName>
    </recommendedName>
</protein>
<accession>A0A7I8VQE5</accession>
<dbReference type="CDD" id="cd03882">
    <property type="entry name" value="M28_nicalin_like"/>
    <property type="match status" value="1"/>
</dbReference>
<sequence>MFVHDAGAVIEMFKNSFPYSLIYFIPLLVIIAPTNPVSAAQEFAVYRMQHFDLQNTVYGSRGALVNVEARSIDARMLTRRCVLAKLAEVTAEKIRDMLTQNAAGIMIILPAKLWEMGKEDQDHLLNLEKELMSEEISMPIYFTTTTEEIEKIYNDVKVAVNSDQSPSAAEAIIKSASANGYQIVINGANVRAMNDYQLTNIHAKLTGNGVEEQLPTIALVAHYDSTGIAPGLAKGADSNASGVIALLEIARLFSKLYSSSRTHAKLNIVFLLSSAGKFSYQGTKRWIEEQLESGENTLLQDVSVVLCIDSIGKGNAINMHVSKPPKEFSSAHAILNLLESVSAENGIQATMIHKKINLANEFLAWEHERFSIRRIPAVTLSAYETHKGSLRQSILDTRENVDVSVLSRNIRILAEVLGRYAYGLTPKNNTEIIRDSLKVDEELVSSWLSVLTNESRAAQILHHKHHLVHSLYYTLNKYLKDAKKTYIKADKRDPEFIFYDGHEYVVNIYSIKPAVFDLFLAVAIAGYLGALYLFLAVKFQHRIQDNAPYITKH</sequence>
<dbReference type="InterPro" id="IPR016574">
    <property type="entry name" value="Nicalin"/>
</dbReference>
<dbReference type="GO" id="GO:0009966">
    <property type="term" value="P:regulation of signal transduction"/>
    <property type="evidence" value="ECO:0007669"/>
    <property type="project" value="InterPro"/>
</dbReference>
<evidence type="ECO:0000256" key="3">
    <source>
        <dbReference type="ARBA" id="ARBA00022692"/>
    </source>
</evidence>
<dbReference type="GO" id="GO:0005789">
    <property type="term" value="C:endoplasmic reticulum membrane"/>
    <property type="evidence" value="ECO:0007669"/>
    <property type="project" value="UniProtKB-SubCell"/>
</dbReference>
<dbReference type="PIRSF" id="PIRSF011018">
    <property type="entry name" value="Nicalin"/>
    <property type="match status" value="1"/>
</dbReference>
<evidence type="ECO:0000256" key="5">
    <source>
        <dbReference type="ARBA" id="ARBA00022824"/>
    </source>
</evidence>
<reference evidence="12 13" key="1">
    <citation type="submission" date="2020-08" db="EMBL/GenBank/DDBJ databases">
        <authorList>
            <person name="Hejnol A."/>
        </authorList>
    </citation>
    <scope>NUCLEOTIDE SEQUENCE [LARGE SCALE GENOMIC DNA]</scope>
</reference>
<dbReference type="Gene3D" id="3.40.630.10">
    <property type="entry name" value="Zn peptidases"/>
    <property type="match status" value="1"/>
</dbReference>
<evidence type="ECO:0000256" key="10">
    <source>
        <dbReference type="SAM" id="Phobius"/>
    </source>
</evidence>
<keyword evidence="7 10" id="KW-0472">Membrane</keyword>
<evidence type="ECO:0000256" key="9">
    <source>
        <dbReference type="PIRNR" id="PIRNR011018"/>
    </source>
</evidence>
<organism evidence="12 13">
    <name type="scientific">Dimorphilus gyrociliatus</name>
    <dbReference type="NCBI Taxonomy" id="2664684"/>
    <lineage>
        <taxon>Eukaryota</taxon>
        <taxon>Metazoa</taxon>
        <taxon>Spiralia</taxon>
        <taxon>Lophotrochozoa</taxon>
        <taxon>Annelida</taxon>
        <taxon>Polychaeta</taxon>
        <taxon>Polychaeta incertae sedis</taxon>
        <taxon>Dinophilidae</taxon>
        <taxon>Dimorphilus</taxon>
    </lineage>
</organism>
<comment type="caution">
    <text evidence="12">The sequence shown here is derived from an EMBL/GenBank/DDBJ whole genome shotgun (WGS) entry which is preliminary data.</text>
</comment>
<keyword evidence="3 10" id="KW-0812">Transmembrane</keyword>
<keyword evidence="5" id="KW-0256">Endoplasmic reticulum</keyword>
<dbReference type="PROSITE" id="PS00018">
    <property type="entry name" value="EF_HAND_1"/>
    <property type="match status" value="1"/>
</dbReference>
<evidence type="ECO:0000256" key="4">
    <source>
        <dbReference type="ARBA" id="ARBA00022729"/>
    </source>
</evidence>
<evidence type="ECO:0000259" key="11">
    <source>
        <dbReference type="Pfam" id="PF04389"/>
    </source>
</evidence>
<dbReference type="Pfam" id="PF04389">
    <property type="entry name" value="Peptidase_M28"/>
    <property type="match status" value="1"/>
</dbReference>
<comment type="subcellular location">
    <subcellularLocation>
        <location evidence="1">Endoplasmic reticulum membrane</location>
        <topology evidence="1">Single-pass membrane protein</topology>
    </subcellularLocation>
</comment>
<dbReference type="InterPro" id="IPR018247">
    <property type="entry name" value="EF_Hand_1_Ca_BS"/>
</dbReference>
<dbReference type="PANTHER" id="PTHR31826">
    <property type="entry name" value="NICALIN"/>
    <property type="match status" value="1"/>
</dbReference>
<dbReference type="EMBL" id="CAJFCJ010000009">
    <property type="protein sequence ID" value="CAD5118444.1"/>
    <property type="molecule type" value="Genomic_DNA"/>
</dbReference>
<evidence type="ECO:0000256" key="1">
    <source>
        <dbReference type="ARBA" id="ARBA00004389"/>
    </source>
</evidence>
<name>A0A7I8VQE5_9ANNE</name>
<evidence type="ECO:0000256" key="8">
    <source>
        <dbReference type="ARBA" id="ARBA00023180"/>
    </source>
</evidence>
<evidence type="ECO:0000256" key="2">
    <source>
        <dbReference type="ARBA" id="ARBA00007717"/>
    </source>
</evidence>
<dbReference type="AlphaFoldDB" id="A0A7I8VQE5"/>
<comment type="similarity">
    <text evidence="2 9">Belongs to the nicastrin family.</text>
</comment>
<dbReference type="InterPro" id="IPR007484">
    <property type="entry name" value="Peptidase_M28"/>
</dbReference>
<dbReference type="Proteomes" id="UP000549394">
    <property type="component" value="Unassembled WGS sequence"/>
</dbReference>
<evidence type="ECO:0000313" key="12">
    <source>
        <dbReference type="EMBL" id="CAD5118444.1"/>
    </source>
</evidence>
<evidence type="ECO:0000313" key="13">
    <source>
        <dbReference type="Proteomes" id="UP000549394"/>
    </source>
</evidence>
<evidence type="ECO:0000256" key="6">
    <source>
        <dbReference type="ARBA" id="ARBA00022989"/>
    </source>
</evidence>
<dbReference type="SUPFAM" id="SSF53187">
    <property type="entry name" value="Zn-dependent exopeptidases"/>
    <property type="match status" value="1"/>
</dbReference>
<keyword evidence="13" id="KW-1185">Reference proteome</keyword>
<feature type="domain" description="Peptidase M28" evidence="11">
    <location>
        <begin position="200"/>
        <end position="414"/>
    </location>
</feature>
<proteinExistence type="inferred from homology"/>
<dbReference type="OrthoDB" id="5913609at2759"/>
<feature type="transmembrane region" description="Helical" evidence="10">
    <location>
        <begin position="514"/>
        <end position="535"/>
    </location>
</feature>
<keyword evidence="6 10" id="KW-1133">Transmembrane helix</keyword>
<evidence type="ECO:0000256" key="7">
    <source>
        <dbReference type="ARBA" id="ARBA00023136"/>
    </source>
</evidence>